<protein>
    <recommendedName>
        <fullName evidence="6">NAC domain-containing protein</fullName>
    </recommendedName>
</protein>
<evidence type="ECO:0000256" key="2">
    <source>
        <dbReference type="ARBA" id="ARBA00023125"/>
    </source>
</evidence>
<reference evidence="7" key="3">
    <citation type="submission" date="2015-04" db="UniProtKB">
        <authorList>
            <consortium name="EnsemblPlants"/>
        </authorList>
    </citation>
    <scope>IDENTIFICATION</scope>
</reference>
<dbReference type="InterPro" id="IPR003441">
    <property type="entry name" value="NAC-dom"/>
</dbReference>
<dbReference type="Gene3D" id="2.170.150.80">
    <property type="entry name" value="NAC domain"/>
    <property type="match status" value="1"/>
</dbReference>
<dbReference type="AlphaFoldDB" id="A0A0D9WDM0"/>
<evidence type="ECO:0000313" key="8">
    <source>
        <dbReference type="Proteomes" id="UP000032180"/>
    </source>
</evidence>
<dbReference type="Pfam" id="PF02365">
    <property type="entry name" value="NAM"/>
    <property type="match status" value="1"/>
</dbReference>
<dbReference type="PANTHER" id="PTHR31079">
    <property type="entry name" value="NAC DOMAIN-CONTAINING PROTEIN 73"/>
    <property type="match status" value="1"/>
</dbReference>
<dbReference type="PROSITE" id="PS51005">
    <property type="entry name" value="NAC"/>
    <property type="match status" value="1"/>
</dbReference>
<dbReference type="InterPro" id="IPR036093">
    <property type="entry name" value="NAC_dom_sf"/>
</dbReference>
<feature type="region of interest" description="Disordered" evidence="5">
    <location>
        <begin position="331"/>
        <end position="351"/>
    </location>
</feature>
<keyword evidence="2" id="KW-0238">DNA-binding</keyword>
<evidence type="ECO:0000256" key="3">
    <source>
        <dbReference type="ARBA" id="ARBA00023163"/>
    </source>
</evidence>
<dbReference type="SUPFAM" id="SSF101941">
    <property type="entry name" value="NAC domain"/>
    <property type="match status" value="1"/>
</dbReference>
<accession>A0A0D9WDM0</accession>
<keyword evidence="3" id="KW-0804">Transcription</keyword>
<dbReference type="PANTHER" id="PTHR31079:SF31">
    <property type="entry name" value="NAC DOMAIN-CONTAINING PROTEIN 75"/>
    <property type="match status" value="1"/>
</dbReference>
<organism evidence="7 8">
    <name type="scientific">Leersia perrieri</name>
    <dbReference type="NCBI Taxonomy" id="77586"/>
    <lineage>
        <taxon>Eukaryota</taxon>
        <taxon>Viridiplantae</taxon>
        <taxon>Streptophyta</taxon>
        <taxon>Embryophyta</taxon>
        <taxon>Tracheophyta</taxon>
        <taxon>Spermatophyta</taxon>
        <taxon>Magnoliopsida</taxon>
        <taxon>Liliopsida</taxon>
        <taxon>Poales</taxon>
        <taxon>Poaceae</taxon>
        <taxon>BOP clade</taxon>
        <taxon>Oryzoideae</taxon>
        <taxon>Oryzeae</taxon>
        <taxon>Oryzinae</taxon>
        <taxon>Leersia</taxon>
    </lineage>
</organism>
<feature type="domain" description="NAC" evidence="6">
    <location>
        <begin position="41"/>
        <end position="184"/>
    </location>
</feature>
<evidence type="ECO:0000256" key="5">
    <source>
        <dbReference type="SAM" id="MobiDB-lite"/>
    </source>
</evidence>
<keyword evidence="8" id="KW-1185">Reference proteome</keyword>
<evidence type="ECO:0000256" key="4">
    <source>
        <dbReference type="ARBA" id="ARBA00023242"/>
    </source>
</evidence>
<proteinExistence type="predicted"/>
<dbReference type="GO" id="GO:0005634">
    <property type="term" value="C:nucleus"/>
    <property type="evidence" value="ECO:0007669"/>
    <property type="project" value="TreeGrafter"/>
</dbReference>
<reference evidence="7 8" key="1">
    <citation type="submission" date="2012-08" db="EMBL/GenBank/DDBJ databases">
        <title>Oryza genome evolution.</title>
        <authorList>
            <person name="Wing R.A."/>
        </authorList>
    </citation>
    <scope>NUCLEOTIDE SEQUENCE</scope>
</reference>
<sequence length="351" mass="38700">MNSDVSGSLGTKPDDDHRSSRRCPSCGHDLDCNKTFDMAGLPAGVRFDPTDQELIEHLDAKVKDGGSGAHPLIDEFIHTIKGEDGICYTHPENLPGWPEQALLPPAASKSTHVAAETRWHKTGKTRPIMVRGQPKGCKKILVLYTNFGKKRKSEKTNWVMHQYHLGELEDEKEGDLIVSKVFYQTQTRSAVVAADLPVARQGGLLHGSVASSGAAMAMNVQRQQHQVLKQADGQLRPLPTKKRLHEDVVAQVRVNHGGEKRDHRYMPGQRHFSLNLKATPVPTTSSTSSERLSQVSTLTTSIERHNPLIPVVMGKQLHSPVRQFQSEHLHVGKRFNSSTPKGRLASATLAS</sequence>
<dbReference type="InterPro" id="IPR044799">
    <property type="entry name" value="SOG1-like"/>
</dbReference>
<dbReference type="Gramene" id="LPERR05G05170.1">
    <property type="protein sequence ID" value="LPERR05G05170.1"/>
    <property type="gene ID" value="LPERR05G05170"/>
</dbReference>
<evidence type="ECO:0000313" key="7">
    <source>
        <dbReference type="EnsemblPlants" id="LPERR05G05170.1"/>
    </source>
</evidence>
<keyword evidence="4" id="KW-0539">Nucleus</keyword>
<reference evidence="8" key="2">
    <citation type="submission" date="2013-12" db="EMBL/GenBank/DDBJ databases">
        <authorList>
            <person name="Yu Y."/>
            <person name="Lee S."/>
            <person name="de Baynast K."/>
            <person name="Wissotski M."/>
            <person name="Liu L."/>
            <person name="Talag J."/>
            <person name="Goicoechea J."/>
            <person name="Angelova A."/>
            <person name="Jetty R."/>
            <person name="Kudrna D."/>
            <person name="Golser W."/>
            <person name="Rivera L."/>
            <person name="Zhang J."/>
            <person name="Wing R."/>
        </authorList>
    </citation>
    <scope>NUCLEOTIDE SEQUENCE</scope>
</reference>
<dbReference type="GO" id="GO:0000976">
    <property type="term" value="F:transcription cis-regulatory region binding"/>
    <property type="evidence" value="ECO:0007669"/>
    <property type="project" value="TreeGrafter"/>
</dbReference>
<dbReference type="EnsemblPlants" id="LPERR05G05170.1">
    <property type="protein sequence ID" value="LPERR05G05170.1"/>
    <property type="gene ID" value="LPERR05G05170"/>
</dbReference>
<evidence type="ECO:0000256" key="1">
    <source>
        <dbReference type="ARBA" id="ARBA00023015"/>
    </source>
</evidence>
<evidence type="ECO:0000259" key="6">
    <source>
        <dbReference type="PROSITE" id="PS51005"/>
    </source>
</evidence>
<keyword evidence="1" id="KW-0805">Transcription regulation</keyword>
<dbReference type="GO" id="GO:0003700">
    <property type="term" value="F:DNA-binding transcription factor activity"/>
    <property type="evidence" value="ECO:0007669"/>
    <property type="project" value="InterPro"/>
</dbReference>
<dbReference type="Proteomes" id="UP000032180">
    <property type="component" value="Chromosome 5"/>
</dbReference>
<name>A0A0D9WDM0_9ORYZ</name>
<feature type="region of interest" description="Disordered" evidence="5">
    <location>
        <begin position="1"/>
        <end position="24"/>
    </location>
</feature>